<dbReference type="AlphaFoldDB" id="A0A0C3F2P2"/>
<dbReference type="EMBL" id="KN833065">
    <property type="protein sequence ID" value="KIM74161.1"/>
    <property type="molecule type" value="Genomic_DNA"/>
</dbReference>
<organism evidence="2 3">
    <name type="scientific">Piloderma croceum (strain F 1598)</name>
    <dbReference type="NCBI Taxonomy" id="765440"/>
    <lineage>
        <taxon>Eukaryota</taxon>
        <taxon>Fungi</taxon>
        <taxon>Dikarya</taxon>
        <taxon>Basidiomycota</taxon>
        <taxon>Agaricomycotina</taxon>
        <taxon>Agaricomycetes</taxon>
        <taxon>Agaricomycetidae</taxon>
        <taxon>Atheliales</taxon>
        <taxon>Atheliaceae</taxon>
        <taxon>Piloderma</taxon>
    </lineage>
</organism>
<reference evidence="2 3" key="1">
    <citation type="submission" date="2014-04" db="EMBL/GenBank/DDBJ databases">
        <authorList>
            <consortium name="DOE Joint Genome Institute"/>
            <person name="Kuo A."/>
            <person name="Tarkka M."/>
            <person name="Buscot F."/>
            <person name="Kohler A."/>
            <person name="Nagy L.G."/>
            <person name="Floudas D."/>
            <person name="Copeland A."/>
            <person name="Barry K.W."/>
            <person name="Cichocki N."/>
            <person name="Veneault-Fourrey C."/>
            <person name="LaButti K."/>
            <person name="Lindquist E.A."/>
            <person name="Lipzen A."/>
            <person name="Lundell T."/>
            <person name="Morin E."/>
            <person name="Murat C."/>
            <person name="Sun H."/>
            <person name="Tunlid A."/>
            <person name="Henrissat B."/>
            <person name="Grigoriev I.V."/>
            <person name="Hibbett D.S."/>
            <person name="Martin F."/>
            <person name="Nordberg H.P."/>
            <person name="Cantor M.N."/>
            <person name="Hua S.X."/>
        </authorList>
    </citation>
    <scope>NUCLEOTIDE SEQUENCE [LARGE SCALE GENOMIC DNA]</scope>
    <source>
        <strain evidence="2 3">F 1598</strain>
    </source>
</reference>
<name>A0A0C3F2P2_PILCF</name>
<sequence>MKCVSTWIGSYEDMVRKDFAGPGPYPIYVLQRVSKLAPTSTNPFPAIALNMSTGPLIRPSPSIPTPPLHPNLRTQSRRPSFHRCRCRRRWV</sequence>
<reference evidence="3" key="2">
    <citation type="submission" date="2015-01" db="EMBL/GenBank/DDBJ databases">
        <title>Evolutionary Origins and Diversification of the Mycorrhizal Mutualists.</title>
        <authorList>
            <consortium name="DOE Joint Genome Institute"/>
            <consortium name="Mycorrhizal Genomics Consortium"/>
            <person name="Kohler A."/>
            <person name="Kuo A."/>
            <person name="Nagy L.G."/>
            <person name="Floudas D."/>
            <person name="Copeland A."/>
            <person name="Barry K.W."/>
            <person name="Cichocki N."/>
            <person name="Veneault-Fourrey C."/>
            <person name="LaButti K."/>
            <person name="Lindquist E.A."/>
            <person name="Lipzen A."/>
            <person name="Lundell T."/>
            <person name="Morin E."/>
            <person name="Murat C."/>
            <person name="Riley R."/>
            <person name="Ohm R."/>
            <person name="Sun H."/>
            <person name="Tunlid A."/>
            <person name="Henrissat B."/>
            <person name="Grigoriev I.V."/>
            <person name="Hibbett D.S."/>
            <person name="Martin F."/>
        </authorList>
    </citation>
    <scope>NUCLEOTIDE SEQUENCE [LARGE SCALE GENOMIC DNA]</scope>
    <source>
        <strain evidence="3">F 1598</strain>
    </source>
</reference>
<feature type="region of interest" description="Disordered" evidence="1">
    <location>
        <begin position="58"/>
        <end position="80"/>
    </location>
</feature>
<gene>
    <name evidence="2" type="ORF">PILCRDRAFT_828447</name>
</gene>
<accession>A0A0C3F2P2</accession>
<evidence type="ECO:0000256" key="1">
    <source>
        <dbReference type="SAM" id="MobiDB-lite"/>
    </source>
</evidence>
<keyword evidence="3" id="KW-1185">Reference proteome</keyword>
<protein>
    <submittedName>
        <fullName evidence="2">Uncharacterized protein</fullName>
    </submittedName>
</protein>
<dbReference type="HOGENOM" id="CLU_2427850_0_0_1"/>
<dbReference type="InParanoid" id="A0A0C3F2P2"/>
<evidence type="ECO:0000313" key="2">
    <source>
        <dbReference type="EMBL" id="KIM74161.1"/>
    </source>
</evidence>
<dbReference type="Proteomes" id="UP000054166">
    <property type="component" value="Unassembled WGS sequence"/>
</dbReference>
<evidence type="ECO:0000313" key="3">
    <source>
        <dbReference type="Proteomes" id="UP000054166"/>
    </source>
</evidence>
<proteinExistence type="predicted"/>